<dbReference type="GO" id="GO:0006351">
    <property type="term" value="P:DNA-templated transcription"/>
    <property type="evidence" value="ECO:0007669"/>
    <property type="project" value="InterPro"/>
</dbReference>
<keyword evidence="2" id="KW-0479">Metal-binding</keyword>
<dbReference type="AlphaFoldDB" id="A0A072P1A8"/>
<evidence type="ECO:0000256" key="4">
    <source>
        <dbReference type="ARBA" id="ARBA00022771"/>
    </source>
</evidence>
<comment type="subcellular location">
    <subcellularLocation>
        <location evidence="1">Nucleus</location>
    </subcellularLocation>
</comment>
<evidence type="ECO:0000256" key="5">
    <source>
        <dbReference type="ARBA" id="ARBA00022833"/>
    </source>
</evidence>
<dbReference type="GO" id="GO:0000785">
    <property type="term" value="C:chromatin"/>
    <property type="evidence" value="ECO:0007669"/>
    <property type="project" value="TreeGrafter"/>
</dbReference>
<evidence type="ECO:0000256" key="2">
    <source>
        <dbReference type="ARBA" id="ARBA00022723"/>
    </source>
</evidence>
<dbReference type="HOGENOM" id="CLU_1269543_0_0_1"/>
<comment type="caution">
    <text evidence="8">The sequence shown here is derived from an EMBL/GenBank/DDBJ whole genome shotgun (WGS) entry which is preliminary data.</text>
</comment>
<sequence length="218" mass="24673">NLCIQLFFTRFNVALPFIHSPTFRPSLEHVLLILAMSSAGAMAMPGEKSQRVGSLIFERACKLGLSYPWERALSEHPKFTPWNIKGATISQTIALMSGDPAHKAIAAAYHGSLISIARHMKLFIEVPEVELPDHLSEESLDLLWKKWAGYEEMRRIALVLHIHDAELAALFHHEPVFRHGLNQLPVIAPADVFHAKSAKSWEAKYRLHLKSLRYPDNQ</sequence>
<dbReference type="OrthoDB" id="10018191at2759"/>
<accession>A0A072P1A8</accession>
<dbReference type="GO" id="GO:0008270">
    <property type="term" value="F:zinc ion binding"/>
    <property type="evidence" value="ECO:0007669"/>
    <property type="project" value="UniProtKB-KW"/>
</dbReference>
<feature type="domain" description="Xylanolytic transcriptional activator regulatory" evidence="7">
    <location>
        <begin position="4"/>
        <end position="192"/>
    </location>
</feature>
<evidence type="ECO:0000256" key="6">
    <source>
        <dbReference type="ARBA" id="ARBA00023242"/>
    </source>
</evidence>
<dbReference type="GeneID" id="25285500"/>
<dbReference type="STRING" id="1182545.A0A072P1A8"/>
<proteinExistence type="predicted"/>
<feature type="non-terminal residue" evidence="8">
    <location>
        <position position="1"/>
    </location>
</feature>
<reference evidence="8 9" key="1">
    <citation type="submission" date="2013-03" db="EMBL/GenBank/DDBJ databases">
        <title>The Genome Sequence of Exophiala aquamarina CBS 119918.</title>
        <authorList>
            <consortium name="The Broad Institute Genomics Platform"/>
            <person name="Cuomo C."/>
            <person name="de Hoog S."/>
            <person name="Gorbushina A."/>
            <person name="Walker B."/>
            <person name="Young S.K."/>
            <person name="Zeng Q."/>
            <person name="Gargeya S."/>
            <person name="Fitzgerald M."/>
            <person name="Haas B."/>
            <person name="Abouelleil A."/>
            <person name="Allen A.W."/>
            <person name="Alvarado L."/>
            <person name="Arachchi H.M."/>
            <person name="Berlin A.M."/>
            <person name="Chapman S.B."/>
            <person name="Gainer-Dewar J."/>
            <person name="Goldberg J."/>
            <person name="Griggs A."/>
            <person name="Gujja S."/>
            <person name="Hansen M."/>
            <person name="Howarth C."/>
            <person name="Imamovic A."/>
            <person name="Ireland A."/>
            <person name="Larimer J."/>
            <person name="McCowan C."/>
            <person name="Murphy C."/>
            <person name="Pearson M."/>
            <person name="Poon T.W."/>
            <person name="Priest M."/>
            <person name="Roberts A."/>
            <person name="Saif S."/>
            <person name="Shea T."/>
            <person name="Sisk P."/>
            <person name="Sykes S."/>
            <person name="Wortman J."/>
            <person name="Nusbaum C."/>
            <person name="Birren B."/>
        </authorList>
    </citation>
    <scope>NUCLEOTIDE SEQUENCE [LARGE SCALE GENOMIC DNA]</scope>
    <source>
        <strain evidence="8 9">CBS 119918</strain>
    </source>
</reference>
<dbReference type="EMBL" id="AMGV01000013">
    <property type="protein sequence ID" value="KEF53621.1"/>
    <property type="molecule type" value="Genomic_DNA"/>
</dbReference>
<gene>
    <name evidence="8" type="ORF">A1O9_10596</name>
</gene>
<organism evidence="8 9">
    <name type="scientific">Exophiala aquamarina CBS 119918</name>
    <dbReference type="NCBI Taxonomy" id="1182545"/>
    <lineage>
        <taxon>Eukaryota</taxon>
        <taxon>Fungi</taxon>
        <taxon>Dikarya</taxon>
        <taxon>Ascomycota</taxon>
        <taxon>Pezizomycotina</taxon>
        <taxon>Eurotiomycetes</taxon>
        <taxon>Chaetothyriomycetidae</taxon>
        <taxon>Chaetothyriales</taxon>
        <taxon>Herpotrichiellaceae</taxon>
        <taxon>Exophiala</taxon>
    </lineage>
</organism>
<keyword evidence="5" id="KW-0862">Zinc</keyword>
<dbReference type="InterPro" id="IPR007219">
    <property type="entry name" value="XnlR_reg_dom"/>
</dbReference>
<keyword evidence="4" id="KW-0863">Zinc-finger</keyword>
<dbReference type="CDD" id="cd12148">
    <property type="entry name" value="fungal_TF_MHR"/>
    <property type="match status" value="1"/>
</dbReference>
<evidence type="ECO:0000256" key="3">
    <source>
        <dbReference type="ARBA" id="ARBA00022737"/>
    </source>
</evidence>
<dbReference type="PANTHER" id="PTHR40626">
    <property type="entry name" value="MIP31509P"/>
    <property type="match status" value="1"/>
</dbReference>
<dbReference type="Pfam" id="PF04082">
    <property type="entry name" value="Fungal_trans"/>
    <property type="match status" value="1"/>
</dbReference>
<keyword evidence="9" id="KW-1185">Reference proteome</keyword>
<dbReference type="InterPro" id="IPR051059">
    <property type="entry name" value="VerF-like"/>
</dbReference>
<dbReference type="Proteomes" id="UP000027920">
    <property type="component" value="Unassembled WGS sequence"/>
</dbReference>
<dbReference type="VEuPathDB" id="FungiDB:A1O9_10596"/>
<evidence type="ECO:0000256" key="1">
    <source>
        <dbReference type="ARBA" id="ARBA00004123"/>
    </source>
</evidence>
<keyword evidence="3" id="KW-0677">Repeat</keyword>
<evidence type="ECO:0000313" key="9">
    <source>
        <dbReference type="Proteomes" id="UP000027920"/>
    </source>
</evidence>
<keyword evidence="6" id="KW-0539">Nucleus</keyword>
<dbReference type="GO" id="GO:0000981">
    <property type="term" value="F:DNA-binding transcription factor activity, RNA polymerase II-specific"/>
    <property type="evidence" value="ECO:0007669"/>
    <property type="project" value="InterPro"/>
</dbReference>
<name>A0A072P1A8_9EURO</name>
<dbReference type="GO" id="GO:0005634">
    <property type="term" value="C:nucleus"/>
    <property type="evidence" value="ECO:0007669"/>
    <property type="project" value="UniProtKB-SubCell"/>
</dbReference>
<dbReference type="GO" id="GO:0000978">
    <property type="term" value="F:RNA polymerase II cis-regulatory region sequence-specific DNA binding"/>
    <property type="evidence" value="ECO:0007669"/>
    <property type="project" value="InterPro"/>
</dbReference>
<protein>
    <recommendedName>
        <fullName evidence="7">Xylanolytic transcriptional activator regulatory domain-containing protein</fullName>
    </recommendedName>
</protein>
<evidence type="ECO:0000313" key="8">
    <source>
        <dbReference type="EMBL" id="KEF53621.1"/>
    </source>
</evidence>
<feature type="non-terminal residue" evidence="8">
    <location>
        <position position="218"/>
    </location>
</feature>
<evidence type="ECO:0000259" key="7">
    <source>
        <dbReference type="Pfam" id="PF04082"/>
    </source>
</evidence>
<dbReference type="PANTHER" id="PTHR40626:SF11">
    <property type="entry name" value="ZINC FINGER PROTEIN YPR022C"/>
    <property type="match status" value="1"/>
</dbReference>
<dbReference type="RefSeq" id="XP_013256211.1">
    <property type="nucleotide sequence ID" value="XM_013400757.1"/>
</dbReference>